<name>A0A8T0MIP5_PANVG</name>
<protein>
    <recommendedName>
        <fullName evidence="4">FAR1 domain-containing protein</fullName>
    </recommendedName>
</protein>
<dbReference type="EMBL" id="CM029054">
    <property type="protein sequence ID" value="KAG2537251.1"/>
    <property type="molecule type" value="Genomic_DNA"/>
</dbReference>
<evidence type="ECO:0000313" key="3">
    <source>
        <dbReference type="Proteomes" id="UP000823388"/>
    </source>
</evidence>
<reference evidence="2" key="1">
    <citation type="submission" date="2020-05" db="EMBL/GenBank/DDBJ databases">
        <title>WGS assembly of Panicum virgatum.</title>
        <authorList>
            <person name="Lovell J.T."/>
            <person name="Jenkins J."/>
            <person name="Shu S."/>
            <person name="Juenger T.E."/>
            <person name="Schmutz J."/>
        </authorList>
    </citation>
    <scope>NUCLEOTIDE SEQUENCE</scope>
    <source>
        <strain evidence="2">AP13</strain>
    </source>
</reference>
<proteinExistence type="predicted"/>
<accession>A0A8T0MIP5</accession>
<dbReference type="OrthoDB" id="692211at2759"/>
<comment type="caution">
    <text evidence="2">The sequence shown here is derived from an EMBL/GenBank/DDBJ whole genome shotgun (WGS) entry which is preliminary data.</text>
</comment>
<feature type="compositionally biased region" description="Polar residues" evidence="1">
    <location>
        <begin position="49"/>
        <end position="64"/>
    </location>
</feature>
<evidence type="ECO:0008006" key="4">
    <source>
        <dbReference type="Google" id="ProtNLM"/>
    </source>
</evidence>
<dbReference type="Proteomes" id="UP000823388">
    <property type="component" value="Chromosome 9N"/>
</dbReference>
<evidence type="ECO:0000313" key="2">
    <source>
        <dbReference type="EMBL" id="KAG2537251.1"/>
    </source>
</evidence>
<gene>
    <name evidence="2" type="ORF">PVAP13_9NG148019</name>
</gene>
<evidence type="ECO:0000256" key="1">
    <source>
        <dbReference type="SAM" id="MobiDB-lite"/>
    </source>
</evidence>
<dbReference type="AlphaFoldDB" id="A0A8T0MIP5"/>
<organism evidence="2 3">
    <name type="scientific">Panicum virgatum</name>
    <name type="common">Blackwell switchgrass</name>
    <dbReference type="NCBI Taxonomy" id="38727"/>
    <lineage>
        <taxon>Eukaryota</taxon>
        <taxon>Viridiplantae</taxon>
        <taxon>Streptophyta</taxon>
        <taxon>Embryophyta</taxon>
        <taxon>Tracheophyta</taxon>
        <taxon>Spermatophyta</taxon>
        <taxon>Magnoliopsida</taxon>
        <taxon>Liliopsida</taxon>
        <taxon>Poales</taxon>
        <taxon>Poaceae</taxon>
        <taxon>PACMAD clade</taxon>
        <taxon>Panicoideae</taxon>
        <taxon>Panicodae</taxon>
        <taxon>Paniceae</taxon>
        <taxon>Panicinae</taxon>
        <taxon>Panicum</taxon>
        <taxon>Panicum sect. Hiantes</taxon>
    </lineage>
</organism>
<feature type="compositionally biased region" description="Low complexity" evidence="1">
    <location>
        <begin position="37"/>
        <end position="48"/>
    </location>
</feature>
<feature type="compositionally biased region" description="Polar residues" evidence="1">
    <location>
        <begin position="1"/>
        <end position="10"/>
    </location>
</feature>
<feature type="region of interest" description="Disordered" evidence="1">
    <location>
        <begin position="1"/>
        <end position="88"/>
    </location>
</feature>
<sequence>MMALQGSLSEGTGDWSDGWSKSSATAPPTIVMASCESQSAVSGVQGSSTDEASSMEGDTTSSSGGKRKWGVKSRGWKSGVGSDSRAYAPGRVSPLEEALQHYSNRGSGAIIVPRVGLEFDSCEEAFEYYNLLSWEMGFGIQYSTNRTYKKNGETNTNMQLFVCACAVPYI</sequence>
<dbReference type="PANTHER" id="PTHR47482">
    <property type="entry name" value="OS11G0632001 PROTEIN"/>
    <property type="match status" value="1"/>
</dbReference>
<keyword evidence="3" id="KW-1185">Reference proteome</keyword>
<dbReference type="PANTHER" id="PTHR47482:SF5">
    <property type="entry name" value="FAR1 DOMAIN-CONTAINING PROTEIN"/>
    <property type="match status" value="1"/>
</dbReference>
<feature type="compositionally biased region" description="Basic residues" evidence="1">
    <location>
        <begin position="65"/>
        <end position="75"/>
    </location>
</feature>